<protein>
    <submittedName>
        <fullName evidence="1">Acid phosphatase</fullName>
    </submittedName>
</protein>
<name>A0A7Y0SC92_VIBPH</name>
<dbReference type="EMBL" id="JABCLD010002390">
    <property type="protein sequence ID" value="NMU30233.1"/>
    <property type="molecule type" value="Genomic_DNA"/>
</dbReference>
<organism evidence="1 2">
    <name type="scientific">Vibrio parahaemolyticus</name>
    <dbReference type="NCBI Taxonomy" id="670"/>
    <lineage>
        <taxon>Bacteria</taxon>
        <taxon>Pseudomonadati</taxon>
        <taxon>Pseudomonadota</taxon>
        <taxon>Gammaproteobacteria</taxon>
        <taxon>Vibrionales</taxon>
        <taxon>Vibrionaceae</taxon>
        <taxon>Vibrio</taxon>
    </lineage>
</organism>
<accession>A0A7Y0SC92</accession>
<comment type="caution">
    <text evidence="1">The sequence shown here is derived from an EMBL/GenBank/DDBJ whole genome shotgun (WGS) entry which is preliminary data.</text>
</comment>
<evidence type="ECO:0000313" key="1">
    <source>
        <dbReference type="EMBL" id="NMU30233.1"/>
    </source>
</evidence>
<reference evidence="1 2" key="1">
    <citation type="submission" date="2020-04" db="EMBL/GenBank/DDBJ databases">
        <title>Whole-genome sequencing of Vibrio spp. from China reveals different genetic environments of blaCTX-M-14 among diverse lineages.</title>
        <authorList>
            <person name="Zheng Z."/>
            <person name="Ye L."/>
            <person name="Chen S."/>
        </authorList>
    </citation>
    <scope>NUCLEOTIDE SEQUENCE [LARGE SCALE GENOMIC DNA]</scope>
    <source>
        <strain evidence="1 2">Vb0574</strain>
    </source>
</reference>
<sequence length="98" mass="10625">PETVVNNKLTINKIVEKAAKDKLEKLPKIVQGVDFDGLELDIEGLFADKDQNLVTTKLTHSFAGTGIEVVQTGNLIVLHPTAIVEKAGDFEIVLTAQD</sequence>
<feature type="non-terminal residue" evidence="1">
    <location>
        <position position="98"/>
    </location>
</feature>
<evidence type="ECO:0000313" key="2">
    <source>
        <dbReference type="Proteomes" id="UP000555836"/>
    </source>
</evidence>
<dbReference type="AlphaFoldDB" id="A0A7Y0SC92"/>
<gene>
    <name evidence="1" type="ORF">HKB21_31980</name>
</gene>
<proteinExistence type="predicted"/>
<dbReference type="Proteomes" id="UP000555836">
    <property type="component" value="Unassembled WGS sequence"/>
</dbReference>
<feature type="non-terminal residue" evidence="1">
    <location>
        <position position="1"/>
    </location>
</feature>